<organism evidence="1 2">
    <name type="scientific">Rattus norvegicus</name>
    <name type="common">Rat</name>
    <dbReference type="NCBI Taxonomy" id="10116"/>
    <lineage>
        <taxon>Eukaryota</taxon>
        <taxon>Metazoa</taxon>
        <taxon>Chordata</taxon>
        <taxon>Craniata</taxon>
        <taxon>Vertebrata</taxon>
        <taxon>Euteleostomi</taxon>
        <taxon>Mammalia</taxon>
        <taxon>Eutheria</taxon>
        <taxon>Euarchontoglires</taxon>
        <taxon>Glires</taxon>
        <taxon>Rodentia</taxon>
        <taxon>Myomorpha</taxon>
        <taxon>Muroidea</taxon>
        <taxon>Muridae</taxon>
        <taxon>Murinae</taxon>
        <taxon>Rattus</taxon>
    </lineage>
</organism>
<reference evidence="1 2" key="1">
    <citation type="submission" date="2005-09" db="EMBL/GenBank/DDBJ databases">
        <authorList>
            <person name="Mural R.J."/>
            <person name="Li P.W."/>
            <person name="Adams M.D."/>
            <person name="Amanatides P.G."/>
            <person name="Baden-Tillson H."/>
            <person name="Barnstead M."/>
            <person name="Chin S.H."/>
            <person name="Dew I."/>
            <person name="Evans C.A."/>
            <person name="Ferriera S."/>
            <person name="Flanigan M."/>
            <person name="Fosler C."/>
            <person name="Glodek A."/>
            <person name="Gu Z."/>
            <person name="Holt R.A."/>
            <person name="Jennings D."/>
            <person name="Kraft C.L."/>
            <person name="Lu F."/>
            <person name="Nguyen T."/>
            <person name="Nusskern D.R."/>
            <person name="Pfannkoch C.M."/>
            <person name="Sitter C."/>
            <person name="Sutton G.G."/>
            <person name="Venter J.C."/>
            <person name="Wang Z."/>
            <person name="Woodage T."/>
            <person name="Zheng X.H."/>
            <person name="Zhong F."/>
        </authorList>
    </citation>
    <scope>NUCLEOTIDE SEQUENCE [LARGE SCALE GENOMIC DNA]</scope>
    <source>
        <strain>BN</strain>
        <strain evidence="2">Sprague-Dawley</strain>
    </source>
</reference>
<name>A6I8L0_RAT</name>
<evidence type="ECO:0000313" key="1">
    <source>
        <dbReference type="EMBL" id="EDM17672.1"/>
    </source>
</evidence>
<dbReference type="AlphaFoldDB" id="A6I8L0"/>
<proteinExistence type="predicted"/>
<dbReference type="EMBL" id="CH473956">
    <property type="protein sequence ID" value="EDM17672.1"/>
    <property type="molecule type" value="Genomic_DNA"/>
</dbReference>
<evidence type="ECO:0000313" key="3">
    <source>
        <dbReference type="RGD" id="3940"/>
    </source>
</evidence>
<evidence type="ECO:0000313" key="2">
    <source>
        <dbReference type="Proteomes" id="UP000234681"/>
    </source>
</evidence>
<protein>
    <submittedName>
        <fullName evidence="1">Uromodulin, isoform CRA_e</fullName>
    </submittedName>
</protein>
<dbReference type="RGD" id="3940">
    <property type="gene designation" value="Umod"/>
</dbReference>
<gene>
    <name evidence="1 3" type="primary">Umod</name>
    <name evidence="1" type="ORF">rCG_39592</name>
</gene>
<dbReference type="Proteomes" id="UP000234681">
    <property type="component" value="Chromosome 1"/>
</dbReference>
<accession>A6I8L0</accession>
<sequence length="115" mass="12548">MVRFWFQKDDFDYAGKLISASLEVTCLTSHGSFCFSQRCPGLSVQGCFQQLGVPEHLAAAVSLSYFDPDGSLMENRKPGVAPSSLPAGQEWGCRLVSSQERGSSHCLQLALTLFL</sequence>